<dbReference type="Pfam" id="PF00717">
    <property type="entry name" value="Peptidase_S24"/>
    <property type="match status" value="1"/>
</dbReference>
<evidence type="ECO:0000259" key="1">
    <source>
        <dbReference type="Pfam" id="PF00717"/>
    </source>
</evidence>
<evidence type="ECO:0000313" key="3">
    <source>
        <dbReference type="Proteomes" id="UP000192380"/>
    </source>
</evidence>
<gene>
    <name evidence="2" type="ORF">DSJ_26415</name>
</gene>
<reference evidence="2 3" key="1">
    <citation type="submission" date="2016-10" db="EMBL/GenBank/DDBJ databases">
        <title>Complete Genome Assembly of Pantoea stewartii subsp. stewartii DC283, a Corn Pathogen.</title>
        <authorList>
            <person name="Duong D.A."/>
            <person name="Stevens A.M."/>
            <person name="Jensen R.V."/>
        </authorList>
    </citation>
    <scope>NUCLEOTIDE SEQUENCE [LARGE SCALE GENOMIC DNA]</scope>
    <source>
        <strain evidence="2 3">DC283</strain>
        <plasmid evidence="2 3">ppDSJ01</plasmid>
    </source>
</reference>
<evidence type="ECO:0000313" key="2">
    <source>
        <dbReference type="EMBL" id="ARF52746.1"/>
    </source>
</evidence>
<feature type="domain" description="Peptidase S24/S26A/S26B/S26C" evidence="1">
    <location>
        <begin position="1"/>
        <end position="87"/>
    </location>
</feature>
<protein>
    <recommendedName>
        <fullName evidence="1">Peptidase S24/S26A/S26B/S26C domain-containing protein</fullName>
    </recommendedName>
</protein>
<dbReference type="RefSeq" id="WP_044243583.1">
    <property type="nucleotide sequence ID" value="NZ_AHIE01000047.1"/>
</dbReference>
<organism evidence="2 3">
    <name type="scientific">Pantoea stewartii subsp. stewartii DC283</name>
    <dbReference type="NCBI Taxonomy" id="660596"/>
    <lineage>
        <taxon>Bacteria</taxon>
        <taxon>Pseudomonadati</taxon>
        <taxon>Pseudomonadota</taxon>
        <taxon>Gammaproteobacteria</taxon>
        <taxon>Enterobacterales</taxon>
        <taxon>Erwiniaceae</taxon>
        <taxon>Pantoea</taxon>
    </lineage>
</organism>
<geneLocation type="plasmid" evidence="2 3">
    <name>ppDSJ01</name>
</geneLocation>
<keyword evidence="3" id="KW-1185">Reference proteome</keyword>
<accession>A0ABN4ZCU4</accession>
<keyword evidence="2" id="KW-0614">Plasmid</keyword>
<dbReference type="SUPFAM" id="SSF51306">
    <property type="entry name" value="LexA/Signal peptidase"/>
    <property type="match status" value="1"/>
</dbReference>
<dbReference type="InterPro" id="IPR036286">
    <property type="entry name" value="LexA/Signal_pep-like_sf"/>
</dbReference>
<proteinExistence type="predicted"/>
<sequence>MGFPSPAQDFVEDRPSLDMLCNTNAASVYLFKTETESALAGIKKGALLVCNSANKPLDGSIIAANIGGQFKLVRYRTVPRLHLEELNNPDRKISLTAEEVGDSDEGILFGVITHIVNDARVKLEGV</sequence>
<name>A0ABN4ZCU4_PANSE</name>
<dbReference type="Gene3D" id="2.10.109.10">
    <property type="entry name" value="Umud Fragment, subunit A"/>
    <property type="match status" value="1"/>
</dbReference>
<dbReference type="Proteomes" id="UP000192380">
    <property type="component" value="Plasmid ppDSJ01"/>
</dbReference>
<dbReference type="EMBL" id="CP017592">
    <property type="protein sequence ID" value="ARF52746.1"/>
    <property type="molecule type" value="Genomic_DNA"/>
</dbReference>
<dbReference type="InterPro" id="IPR015927">
    <property type="entry name" value="Peptidase_S24_S26A/B/C"/>
</dbReference>